<dbReference type="AlphaFoldDB" id="K1U2J7"/>
<evidence type="ECO:0000256" key="1">
    <source>
        <dbReference type="SAM" id="MobiDB-lite"/>
    </source>
</evidence>
<protein>
    <submittedName>
        <fullName evidence="2">Uncharacterized protein</fullName>
    </submittedName>
</protein>
<organism evidence="2">
    <name type="scientific">human gut metagenome</name>
    <dbReference type="NCBI Taxonomy" id="408170"/>
    <lineage>
        <taxon>unclassified sequences</taxon>
        <taxon>metagenomes</taxon>
        <taxon>organismal metagenomes</taxon>
    </lineage>
</organism>
<comment type="caution">
    <text evidence="2">The sequence shown here is derived from an EMBL/GenBank/DDBJ whole genome shotgun (WGS) entry which is preliminary data.</text>
</comment>
<feature type="non-terminal residue" evidence="2">
    <location>
        <position position="1"/>
    </location>
</feature>
<dbReference type="EMBL" id="AJWY01003065">
    <property type="protein sequence ID" value="EKC76488.1"/>
    <property type="molecule type" value="Genomic_DNA"/>
</dbReference>
<name>K1U2J7_9ZZZZ</name>
<gene>
    <name evidence="2" type="ORF">LEA_04680</name>
</gene>
<reference evidence="2" key="1">
    <citation type="journal article" date="2013" name="Environ. Microbiol.">
        <title>Microbiota from the distal guts of lean and obese adolescents exhibit partial functional redundancy besides clear differences in community structure.</title>
        <authorList>
            <person name="Ferrer M."/>
            <person name="Ruiz A."/>
            <person name="Lanza F."/>
            <person name="Haange S.B."/>
            <person name="Oberbach A."/>
            <person name="Till H."/>
            <person name="Bargiela R."/>
            <person name="Campoy C."/>
            <person name="Segura M.T."/>
            <person name="Richter M."/>
            <person name="von Bergen M."/>
            <person name="Seifert J."/>
            <person name="Suarez A."/>
        </authorList>
    </citation>
    <scope>NUCLEOTIDE SEQUENCE</scope>
</reference>
<accession>K1U2J7</accession>
<sequence length="165" mass="18297">ALAHAQHAQSRPIPSYKLSGRVATLCLEENKAYSERPQTTPAAEPARVEKPAARPAQKAAAKSPEKKPYGEMHNVMLADDELEKLQRDYPHDYGTYIERLSLYITSKGARYKSHYAVIRQWLVKDGVKAESEKRAPVSGKDDLDKVERMLAAMQGGVANGDHVSP</sequence>
<feature type="region of interest" description="Disordered" evidence="1">
    <location>
        <begin position="31"/>
        <end position="70"/>
    </location>
</feature>
<feature type="compositionally biased region" description="Low complexity" evidence="1">
    <location>
        <begin position="53"/>
        <end position="62"/>
    </location>
</feature>
<proteinExistence type="predicted"/>
<evidence type="ECO:0000313" key="2">
    <source>
        <dbReference type="EMBL" id="EKC76488.1"/>
    </source>
</evidence>